<dbReference type="PANTHER" id="PTHR19277">
    <property type="entry name" value="PENTRAXIN"/>
    <property type="match status" value="1"/>
</dbReference>
<dbReference type="Pfam" id="PF18962">
    <property type="entry name" value="Por_Secre_tail"/>
    <property type="match status" value="1"/>
</dbReference>
<name>A0A1Q5P826_9BACT</name>
<dbReference type="STRING" id="1797110.A3841_06660"/>
<dbReference type="Pfam" id="PF05345">
    <property type="entry name" value="He_PIG"/>
    <property type="match status" value="1"/>
</dbReference>
<dbReference type="InterPro" id="IPR015919">
    <property type="entry name" value="Cadherin-like_sf"/>
</dbReference>
<dbReference type="Gene3D" id="2.60.120.200">
    <property type="match status" value="2"/>
</dbReference>
<dbReference type="Proteomes" id="UP000186551">
    <property type="component" value="Unassembled WGS sequence"/>
</dbReference>
<keyword evidence="4" id="KW-0106">Calcium</keyword>
<dbReference type="Pfam" id="PF13385">
    <property type="entry name" value="Laminin_G_3"/>
    <property type="match status" value="2"/>
</dbReference>
<dbReference type="PANTHER" id="PTHR19277:SF125">
    <property type="entry name" value="B6"/>
    <property type="match status" value="1"/>
</dbReference>
<dbReference type="InterPro" id="IPR051360">
    <property type="entry name" value="Neuronal_Pentraxin_Related"/>
</dbReference>
<dbReference type="InterPro" id="IPR013783">
    <property type="entry name" value="Ig-like_fold"/>
</dbReference>
<dbReference type="CDD" id="cd00110">
    <property type="entry name" value="LamG"/>
    <property type="match status" value="1"/>
</dbReference>
<dbReference type="InterPro" id="IPR013320">
    <property type="entry name" value="ConA-like_dom_sf"/>
</dbReference>
<dbReference type="SUPFAM" id="SSF49313">
    <property type="entry name" value="Cadherin-like"/>
    <property type="match status" value="1"/>
</dbReference>
<dbReference type="GO" id="GO:0004553">
    <property type="term" value="F:hydrolase activity, hydrolyzing O-glycosyl compounds"/>
    <property type="evidence" value="ECO:0007669"/>
    <property type="project" value="UniProtKB-ARBA"/>
</dbReference>
<proteinExistence type="predicted"/>
<reference evidence="7 8" key="1">
    <citation type="submission" date="2016-03" db="EMBL/GenBank/DDBJ databases">
        <title>Genome sequence of Pontibacter sp. nov., of the family cytophagaceae, isolated from marine sediment of the Yellow Sea, China.</title>
        <authorList>
            <person name="Zhang G."/>
            <person name="Zhang R."/>
        </authorList>
    </citation>
    <scope>NUCLEOTIDE SEQUENCE [LARGE SCALE GENOMIC DNA]</scope>
    <source>
        <strain evidence="7 8">S10-8</strain>
    </source>
</reference>
<evidence type="ECO:0000313" key="7">
    <source>
        <dbReference type="EMBL" id="OKL38397.1"/>
    </source>
</evidence>
<feature type="domain" description="Laminin G" evidence="6">
    <location>
        <begin position="62"/>
        <end position="243"/>
    </location>
</feature>
<evidence type="ECO:0000256" key="1">
    <source>
        <dbReference type="ARBA" id="ARBA00001913"/>
    </source>
</evidence>
<dbReference type="NCBIfam" id="TIGR04183">
    <property type="entry name" value="Por_Secre_tail"/>
    <property type="match status" value="1"/>
</dbReference>
<accession>A0A1Q5P826</accession>
<comment type="cofactor">
    <cofactor evidence="1">
        <name>Ca(2+)</name>
        <dbReference type="ChEBI" id="CHEBI:29108"/>
    </cofactor>
</comment>
<organism evidence="7 8">
    <name type="scientific">Pontibacter flavimaris</name>
    <dbReference type="NCBI Taxonomy" id="1797110"/>
    <lineage>
        <taxon>Bacteria</taxon>
        <taxon>Pseudomonadati</taxon>
        <taxon>Bacteroidota</taxon>
        <taxon>Cytophagia</taxon>
        <taxon>Cytophagales</taxon>
        <taxon>Hymenobacteraceae</taxon>
        <taxon>Pontibacter</taxon>
    </lineage>
</organism>
<dbReference type="AlphaFoldDB" id="A0A1Q5P826"/>
<evidence type="ECO:0000256" key="3">
    <source>
        <dbReference type="ARBA" id="ARBA00022729"/>
    </source>
</evidence>
<dbReference type="PROSITE" id="PS50025">
    <property type="entry name" value="LAM_G_DOMAIN"/>
    <property type="match status" value="1"/>
</dbReference>
<evidence type="ECO:0000256" key="2">
    <source>
        <dbReference type="ARBA" id="ARBA00022723"/>
    </source>
</evidence>
<dbReference type="GO" id="GO:0005509">
    <property type="term" value="F:calcium ion binding"/>
    <property type="evidence" value="ECO:0007669"/>
    <property type="project" value="InterPro"/>
</dbReference>
<dbReference type="InterPro" id="IPR001791">
    <property type="entry name" value="Laminin_G"/>
</dbReference>
<dbReference type="SMART" id="SM00560">
    <property type="entry name" value="LamGL"/>
    <property type="match status" value="2"/>
</dbReference>
<keyword evidence="3" id="KW-0732">Signal</keyword>
<dbReference type="GO" id="GO:0005975">
    <property type="term" value="P:carbohydrate metabolic process"/>
    <property type="evidence" value="ECO:0007669"/>
    <property type="project" value="UniProtKB-ARBA"/>
</dbReference>
<keyword evidence="2" id="KW-0479">Metal-binding</keyword>
<dbReference type="GO" id="GO:0016020">
    <property type="term" value="C:membrane"/>
    <property type="evidence" value="ECO:0007669"/>
    <property type="project" value="InterPro"/>
</dbReference>
<dbReference type="EMBL" id="LVWA01000013">
    <property type="protein sequence ID" value="OKL38397.1"/>
    <property type="molecule type" value="Genomic_DNA"/>
</dbReference>
<dbReference type="InterPro" id="IPR006558">
    <property type="entry name" value="LamG-like"/>
</dbReference>
<evidence type="ECO:0000256" key="4">
    <source>
        <dbReference type="ARBA" id="ARBA00022837"/>
    </source>
</evidence>
<evidence type="ECO:0000256" key="5">
    <source>
        <dbReference type="ARBA" id="ARBA00023157"/>
    </source>
</evidence>
<sequence>MLALLSNGFIATTAEAQATCPDGLVHHFGFDETSAGNYQDYASDATAICSTCPNPEAGLFAGAQKFTGRKPALTIQGLEHFEWGPNSSFTIELWMKASGTASDNQVFIGRDAKDNNMIWWLGMNTEGYPQFDLFDNNPDRSKGGFSLVGRDIKVNDNKWHHIVVVRDGRLRLNKLYVDGYSVGNFQYDYTHNFESGSPVNIGFLDLNNGYGYNGLLDELMVYNRDLTENEVRARYNNGAGSYCGPQQVKPVIMSEAVTHGVVEQQYTYDVKAVGEAKPTFALAEAPAGMTINASTGEIRWIPTAAGNFKVSVTATNGAGSDRQDFTIAVKPGVGEKTGMLHHWMLHEMRGPTYRDYYTPSHASGGDDNQPQAVSGVVSGGQAFDGLDDGLDVVEIRNFNWDANESFSIELWMRSTASTAGNRVLIGRDAKDSEAHWWLGLDGEGRAIFTLLDLEWGGPKLSNGSGPKLNDDRWHQVVAVRNGGSGLTEVYVDGERVNAMTHTYTNGFASRSPVNIGYLKDGGGYYYEGLLDEVKLFGRVLSAEEIKQRYNDVYDAITEVVRFDGEFVNGAVQLAWETAAEANLSHFEVERAPDMETFEKLGDVAAAGNSNVPLSYTFTDVDPLSGIGYYRLKIVKLDGKYTYSNIISIENKSLSATSFKVYPNPIEEGEVTAQLYGLPASEQVQFSVTDLRGKVLLQEQLQVDDLGQLQVQVPITSAYRPGIYMLTVTSSKHIVSRKLVVRR</sequence>
<evidence type="ECO:0000259" key="6">
    <source>
        <dbReference type="PROSITE" id="PS50025"/>
    </source>
</evidence>
<dbReference type="SUPFAM" id="SSF49899">
    <property type="entry name" value="Concanavalin A-like lectins/glucanases"/>
    <property type="match status" value="2"/>
</dbReference>
<gene>
    <name evidence="7" type="ORF">A3841_06660</name>
</gene>
<comment type="caution">
    <text evidence="7">The sequence shown here is derived from an EMBL/GenBank/DDBJ whole genome shotgun (WGS) entry which is preliminary data.</text>
</comment>
<evidence type="ECO:0000313" key="8">
    <source>
        <dbReference type="Proteomes" id="UP000186551"/>
    </source>
</evidence>
<protein>
    <recommendedName>
        <fullName evidence="6">Laminin G domain-containing protein</fullName>
    </recommendedName>
</protein>
<dbReference type="Gene3D" id="2.60.40.10">
    <property type="entry name" value="Immunoglobulins"/>
    <property type="match status" value="2"/>
</dbReference>
<dbReference type="InterPro" id="IPR026444">
    <property type="entry name" value="Secre_tail"/>
</dbReference>
<keyword evidence="5" id="KW-1015">Disulfide bond</keyword>
<keyword evidence="8" id="KW-1185">Reference proteome</keyword>